<dbReference type="SUPFAM" id="SSF53474">
    <property type="entry name" value="alpha/beta-Hydrolases"/>
    <property type="match status" value="1"/>
</dbReference>
<comment type="caution">
    <text evidence="3">The sequence shown here is derived from an EMBL/GenBank/DDBJ whole genome shotgun (WGS) entry which is preliminary data.</text>
</comment>
<protein>
    <submittedName>
        <fullName evidence="3">Acetyl esterase/lipase</fullName>
    </submittedName>
</protein>
<proteinExistence type="predicted"/>
<evidence type="ECO:0000259" key="2">
    <source>
        <dbReference type="Pfam" id="PF20434"/>
    </source>
</evidence>
<name>A0A397P5T5_9SPHN</name>
<dbReference type="Gene3D" id="3.40.50.1820">
    <property type="entry name" value="alpha/beta hydrolase"/>
    <property type="match status" value="1"/>
</dbReference>
<evidence type="ECO:0000313" key="4">
    <source>
        <dbReference type="Proteomes" id="UP000266568"/>
    </source>
</evidence>
<dbReference type="PANTHER" id="PTHR48081">
    <property type="entry name" value="AB HYDROLASE SUPERFAMILY PROTEIN C4A8.06C"/>
    <property type="match status" value="1"/>
</dbReference>
<keyword evidence="4" id="KW-1185">Reference proteome</keyword>
<accession>A0A397P5T5</accession>
<keyword evidence="1" id="KW-0378">Hydrolase</keyword>
<dbReference type="Pfam" id="PF20434">
    <property type="entry name" value="BD-FAE"/>
    <property type="match status" value="1"/>
</dbReference>
<evidence type="ECO:0000256" key="1">
    <source>
        <dbReference type="ARBA" id="ARBA00022801"/>
    </source>
</evidence>
<dbReference type="EMBL" id="QXDC01000003">
    <property type="protein sequence ID" value="RIA43613.1"/>
    <property type="molecule type" value="Genomic_DNA"/>
</dbReference>
<reference evidence="3 4" key="1">
    <citation type="submission" date="2018-08" db="EMBL/GenBank/DDBJ databases">
        <title>Genomic Encyclopedia of Type Strains, Phase IV (KMG-IV): sequencing the most valuable type-strain genomes for metagenomic binning, comparative biology and taxonomic classification.</title>
        <authorList>
            <person name="Goeker M."/>
        </authorList>
    </citation>
    <scope>NUCLEOTIDE SEQUENCE [LARGE SCALE GENOMIC DNA]</scope>
    <source>
        <strain evidence="3 4">DSM 25527</strain>
    </source>
</reference>
<dbReference type="GO" id="GO:0016787">
    <property type="term" value="F:hydrolase activity"/>
    <property type="evidence" value="ECO:0007669"/>
    <property type="project" value="UniProtKB-KW"/>
</dbReference>
<sequence length="307" mass="32101">MARRPPPGREGYDPIDRAFPFVLTGGSPPPAPAPMTWDDLTRRPRSRPDATIAYGDDRMQRVDVWRPAGAGPFKTVLMVHGGCWQTAVADRSLMDWIAADLRDAGYAVWNIDYRGVDRDGGGYPGTFLDAARAADALRDHAGRFGLNTRRIVAVGHSAGAHLALWLAGRSKLPAASPLAGGDPLRIDAVVALGGLPDLEAVAASPDNGCGTDVVARLVGPQTAAHPDPYADTSVPRLLPLGVPQHLVNGDEDRIVPLRLGTSYVDQATAAGDAATLHVVEATGHVELVAPGSAAWATATALIAAAFA</sequence>
<dbReference type="InterPro" id="IPR029058">
    <property type="entry name" value="AB_hydrolase_fold"/>
</dbReference>
<dbReference type="InterPro" id="IPR050300">
    <property type="entry name" value="GDXG_lipolytic_enzyme"/>
</dbReference>
<gene>
    <name evidence="3" type="ORF">DFR49_1837</name>
</gene>
<evidence type="ECO:0000313" key="3">
    <source>
        <dbReference type="EMBL" id="RIA43613.1"/>
    </source>
</evidence>
<dbReference type="RefSeq" id="WP_245968328.1">
    <property type="nucleotide sequence ID" value="NZ_QXDC01000003.1"/>
</dbReference>
<feature type="domain" description="BD-FAE-like" evidence="2">
    <location>
        <begin position="63"/>
        <end position="258"/>
    </location>
</feature>
<dbReference type="Proteomes" id="UP000266568">
    <property type="component" value="Unassembled WGS sequence"/>
</dbReference>
<organism evidence="3 4">
    <name type="scientific">Hephaestia caeni</name>
    <dbReference type="NCBI Taxonomy" id="645617"/>
    <lineage>
        <taxon>Bacteria</taxon>
        <taxon>Pseudomonadati</taxon>
        <taxon>Pseudomonadota</taxon>
        <taxon>Alphaproteobacteria</taxon>
        <taxon>Sphingomonadales</taxon>
        <taxon>Sphingomonadaceae</taxon>
        <taxon>Hephaestia</taxon>
    </lineage>
</organism>
<dbReference type="InterPro" id="IPR049492">
    <property type="entry name" value="BD-FAE-like_dom"/>
</dbReference>
<dbReference type="AlphaFoldDB" id="A0A397P5T5"/>